<comment type="caution">
    <text evidence="12">The sequence shown here is derived from an EMBL/GenBank/DDBJ whole genome shotgun (WGS) entry which is preliminary data.</text>
</comment>
<keyword evidence="5" id="KW-0493">Microtubule</keyword>
<dbReference type="PROSITE" id="PS50082">
    <property type="entry name" value="WD_REPEATS_2"/>
    <property type="match status" value="1"/>
</dbReference>
<dbReference type="SMART" id="SM00320">
    <property type="entry name" value="WD40"/>
    <property type="match status" value="4"/>
</dbReference>
<evidence type="ECO:0000256" key="3">
    <source>
        <dbReference type="ARBA" id="ARBA00022490"/>
    </source>
</evidence>
<dbReference type="InterPro" id="IPR015943">
    <property type="entry name" value="WD40/YVTN_repeat-like_dom_sf"/>
</dbReference>
<gene>
    <name evidence="12" type="ORF">Pcinc_032467</name>
</gene>
<evidence type="ECO:0000313" key="13">
    <source>
        <dbReference type="Proteomes" id="UP001286313"/>
    </source>
</evidence>
<protein>
    <recommendedName>
        <fullName evidence="14">Dynein intermediate chain 2, ciliary</fullName>
    </recommendedName>
</protein>
<dbReference type="GO" id="GO:0005874">
    <property type="term" value="C:microtubule"/>
    <property type="evidence" value="ECO:0007669"/>
    <property type="project" value="UniProtKB-KW"/>
</dbReference>
<keyword evidence="9" id="KW-0206">Cytoskeleton</keyword>
<evidence type="ECO:0000256" key="10">
    <source>
        <dbReference type="ARBA" id="ARBA00023273"/>
    </source>
</evidence>
<accession>A0AAE1EU00</accession>
<evidence type="ECO:0000256" key="7">
    <source>
        <dbReference type="ARBA" id="ARBA00023017"/>
    </source>
</evidence>
<name>A0AAE1EU00_PETCI</name>
<feature type="repeat" description="WD" evidence="11">
    <location>
        <begin position="252"/>
        <end position="284"/>
    </location>
</feature>
<evidence type="ECO:0000256" key="1">
    <source>
        <dbReference type="ARBA" id="ARBA00004430"/>
    </source>
</evidence>
<dbReference type="GO" id="GO:0036158">
    <property type="term" value="P:outer dynein arm assembly"/>
    <property type="evidence" value="ECO:0007669"/>
    <property type="project" value="TreeGrafter"/>
</dbReference>
<dbReference type="AlphaFoldDB" id="A0AAE1EU00"/>
<dbReference type="InterPro" id="IPR001680">
    <property type="entry name" value="WD40_rpt"/>
</dbReference>
<dbReference type="InterPro" id="IPR050687">
    <property type="entry name" value="Dynein_IC"/>
</dbReference>
<evidence type="ECO:0000256" key="9">
    <source>
        <dbReference type="ARBA" id="ARBA00023212"/>
    </source>
</evidence>
<dbReference type="GO" id="GO:0003341">
    <property type="term" value="P:cilium movement"/>
    <property type="evidence" value="ECO:0007669"/>
    <property type="project" value="TreeGrafter"/>
</dbReference>
<dbReference type="Pfam" id="PF00400">
    <property type="entry name" value="WD40"/>
    <property type="match status" value="2"/>
</dbReference>
<feature type="non-terminal residue" evidence="12">
    <location>
        <position position="1"/>
    </location>
</feature>
<evidence type="ECO:0000256" key="6">
    <source>
        <dbReference type="ARBA" id="ARBA00022737"/>
    </source>
</evidence>
<keyword evidence="8" id="KW-0505">Motor protein</keyword>
<keyword evidence="3" id="KW-0963">Cytoplasm</keyword>
<dbReference type="PANTHER" id="PTHR12442">
    <property type="entry name" value="DYNEIN INTERMEDIATE CHAIN"/>
    <property type="match status" value="1"/>
</dbReference>
<dbReference type="InterPro" id="IPR036322">
    <property type="entry name" value="WD40_repeat_dom_sf"/>
</dbReference>
<comment type="similarity">
    <text evidence="2">Belongs to the dynein intermediate chain family.</text>
</comment>
<evidence type="ECO:0000256" key="2">
    <source>
        <dbReference type="ARBA" id="ARBA00011059"/>
    </source>
</evidence>
<proteinExistence type="inferred from homology"/>
<dbReference type="PANTHER" id="PTHR12442:SF11">
    <property type="entry name" value="DYNEIN AXONEMAL INTERMEDIATE CHAIN 1"/>
    <property type="match status" value="1"/>
</dbReference>
<dbReference type="Proteomes" id="UP001286313">
    <property type="component" value="Unassembled WGS sequence"/>
</dbReference>
<evidence type="ECO:0008006" key="14">
    <source>
        <dbReference type="Google" id="ProtNLM"/>
    </source>
</evidence>
<evidence type="ECO:0000256" key="11">
    <source>
        <dbReference type="PROSITE-ProRule" id="PRU00221"/>
    </source>
</evidence>
<keyword evidence="4 11" id="KW-0853">WD repeat</keyword>
<keyword evidence="10" id="KW-0966">Cell projection</keyword>
<keyword evidence="13" id="KW-1185">Reference proteome</keyword>
<dbReference type="GO" id="GO:0045503">
    <property type="term" value="F:dynein light chain binding"/>
    <property type="evidence" value="ECO:0007669"/>
    <property type="project" value="TreeGrafter"/>
</dbReference>
<evidence type="ECO:0000256" key="5">
    <source>
        <dbReference type="ARBA" id="ARBA00022701"/>
    </source>
</evidence>
<dbReference type="SUPFAM" id="SSF50978">
    <property type="entry name" value="WD40 repeat-like"/>
    <property type="match status" value="1"/>
</dbReference>
<comment type="subcellular location">
    <subcellularLocation>
        <location evidence="1">Cytoplasm</location>
        <location evidence="1">Cytoskeleton</location>
        <location evidence="1">Cilium axoneme</location>
    </subcellularLocation>
</comment>
<dbReference type="GO" id="GO:0045504">
    <property type="term" value="F:dynein heavy chain binding"/>
    <property type="evidence" value="ECO:0007669"/>
    <property type="project" value="TreeGrafter"/>
</dbReference>
<reference evidence="12" key="1">
    <citation type="submission" date="2023-10" db="EMBL/GenBank/DDBJ databases">
        <title>Genome assemblies of two species of porcelain crab, Petrolisthes cinctipes and Petrolisthes manimaculis (Anomura: Porcellanidae).</title>
        <authorList>
            <person name="Angst P."/>
        </authorList>
    </citation>
    <scope>NUCLEOTIDE SEQUENCE</scope>
    <source>
        <strain evidence="12">PB745_01</strain>
        <tissue evidence="12">Gill</tissue>
    </source>
</reference>
<keyword evidence="7" id="KW-0243">Dynein</keyword>
<organism evidence="12 13">
    <name type="scientific">Petrolisthes cinctipes</name>
    <name type="common">Flat porcelain crab</name>
    <dbReference type="NCBI Taxonomy" id="88211"/>
    <lineage>
        <taxon>Eukaryota</taxon>
        <taxon>Metazoa</taxon>
        <taxon>Ecdysozoa</taxon>
        <taxon>Arthropoda</taxon>
        <taxon>Crustacea</taxon>
        <taxon>Multicrustacea</taxon>
        <taxon>Malacostraca</taxon>
        <taxon>Eumalacostraca</taxon>
        <taxon>Eucarida</taxon>
        <taxon>Decapoda</taxon>
        <taxon>Pleocyemata</taxon>
        <taxon>Anomura</taxon>
        <taxon>Galatheoidea</taxon>
        <taxon>Porcellanidae</taxon>
        <taxon>Petrolisthes</taxon>
    </lineage>
</organism>
<sequence length="411" mass="45146">FRYWEDGSDEFRPLEGSLLPLWKFHHDRSRCLVLADVCWSPHYTDLFAAAYSPGGEGVACSGCGSGGMLCLYTLKNPATPERVYRAPCGVTCIAFHPKHKSLVAAGWSDGTVVMYDVKTPATPPLTILSTTLTGKHLLGVAQVYWLDTGSGEDLCLYSVALDGRVTQWLLHTTNLLHSDLLTFPSTSPPPSLHHHQHHHFTRIPPQEKISLEGIGTCLAFRPGDNETLLVGVDTGAVFQVSTHATTHALTRYSAHTACVRAVAWNTHHTLTFLSCSLDWTIKVWFQGQLSPLIVLDVGGAVAAASWSPYNSSVLVAVTEEGRVAVYDLSVRRCRPLCVQSLVQRRRVAASCVAFCPFHPIILVGGEKGNLLSLKLSPNLRRVHKDAKGADEKTLREMEWCKMERLVATNRG</sequence>
<evidence type="ECO:0000256" key="8">
    <source>
        <dbReference type="ARBA" id="ARBA00023175"/>
    </source>
</evidence>
<dbReference type="GO" id="GO:0036157">
    <property type="term" value="C:outer dynein arm"/>
    <property type="evidence" value="ECO:0007669"/>
    <property type="project" value="TreeGrafter"/>
</dbReference>
<evidence type="ECO:0000313" key="12">
    <source>
        <dbReference type="EMBL" id="KAK3861555.1"/>
    </source>
</evidence>
<keyword evidence="6" id="KW-0677">Repeat</keyword>
<evidence type="ECO:0000256" key="4">
    <source>
        <dbReference type="ARBA" id="ARBA00022574"/>
    </source>
</evidence>
<dbReference type="EMBL" id="JAWQEG010004465">
    <property type="protein sequence ID" value="KAK3861555.1"/>
    <property type="molecule type" value="Genomic_DNA"/>
</dbReference>
<dbReference type="Gene3D" id="2.130.10.10">
    <property type="entry name" value="YVTN repeat-like/Quinoprotein amine dehydrogenase"/>
    <property type="match status" value="2"/>
</dbReference>